<reference evidence="2" key="1">
    <citation type="submission" date="2021-04" db="EMBL/GenBank/DDBJ databases">
        <authorList>
            <person name="Rodrigo-Torres L."/>
            <person name="Arahal R. D."/>
            <person name="Lucena T."/>
        </authorList>
    </citation>
    <scope>NUCLEOTIDE SEQUENCE</scope>
    <source>
        <strain evidence="2">CECT 9275</strain>
    </source>
</reference>
<proteinExistence type="predicted"/>
<evidence type="ECO:0000256" key="1">
    <source>
        <dbReference type="SAM" id="MobiDB-lite"/>
    </source>
</evidence>
<keyword evidence="3" id="KW-1185">Reference proteome</keyword>
<comment type="caution">
    <text evidence="2">The sequence shown here is derived from an EMBL/GenBank/DDBJ whole genome shotgun (WGS) entry which is preliminary data.</text>
</comment>
<dbReference type="Proteomes" id="UP000680038">
    <property type="component" value="Unassembled WGS sequence"/>
</dbReference>
<feature type="region of interest" description="Disordered" evidence="1">
    <location>
        <begin position="1"/>
        <end position="22"/>
    </location>
</feature>
<name>A0A916JIX9_9BACT</name>
<protein>
    <submittedName>
        <fullName evidence="2">Uncharacterized protein</fullName>
    </submittedName>
</protein>
<sequence length="47" mass="5467">MRSYPDIKVTKISDDSQNITPSDHRHTFIEEAQTVQTKTKKLYGMAR</sequence>
<gene>
    <name evidence="2" type="ORF">DYBT9275_05753</name>
</gene>
<evidence type="ECO:0000313" key="2">
    <source>
        <dbReference type="EMBL" id="CAG5017350.1"/>
    </source>
</evidence>
<evidence type="ECO:0000313" key="3">
    <source>
        <dbReference type="Proteomes" id="UP000680038"/>
    </source>
</evidence>
<organism evidence="2 3">
    <name type="scientific">Dyadobacter helix</name>
    <dbReference type="NCBI Taxonomy" id="2822344"/>
    <lineage>
        <taxon>Bacteria</taxon>
        <taxon>Pseudomonadati</taxon>
        <taxon>Bacteroidota</taxon>
        <taxon>Cytophagia</taxon>
        <taxon>Cytophagales</taxon>
        <taxon>Spirosomataceae</taxon>
        <taxon>Dyadobacter</taxon>
    </lineage>
</organism>
<dbReference type="AlphaFoldDB" id="A0A916JIX9"/>
<accession>A0A916JIX9</accession>
<dbReference type="EMBL" id="CAJRAF010000004">
    <property type="protein sequence ID" value="CAG5017350.1"/>
    <property type="molecule type" value="Genomic_DNA"/>
</dbReference>